<dbReference type="AlphaFoldDB" id="A0A9P4LTV6"/>
<dbReference type="EMBL" id="ML978158">
    <property type="protein sequence ID" value="KAF2035099.1"/>
    <property type="molecule type" value="Genomic_DNA"/>
</dbReference>
<gene>
    <name evidence="1" type="ORF">EK21DRAFT_41515</name>
</gene>
<keyword evidence="2" id="KW-1185">Reference proteome</keyword>
<dbReference type="OrthoDB" id="3762324at2759"/>
<comment type="caution">
    <text evidence="1">The sequence shown here is derived from an EMBL/GenBank/DDBJ whole genome shotgun (WGS) entry which is preliminary data.</text>
</comment>
<reference evidence="1" key="1">
    <citation type="journal article" date="2020" name="Stud. Mycol.">
        <title>101 Dothideomycetes genomes: a test case for predicting lifestyles and emergence of pathogens.</title>
        <authorList>
            <person name="Haridas S."/>
            <person name="Albert R."/>
            <person name="Binder M."/>
            <person name="Bloem J."/>
            <person name="Labutti K."/>
            <person name="Salamov A."/>
            <person name="Andreopoulos B."/>
            <person name="Baker S."/>
            <person name="Barry K."/>
            <person name="Bills G."/>
            <person name="Bluhm B."/>
            <person name="Cannon C."/>
            <person name="Castanera R."/>
            <person name="Culley D."/>
            <person name="Daum C."/>
            <person name="Ezra D."/>
            <person name="Gonzalez J."/>
            <person name="Henrissat B."/>
            <person name="Kuo A."/>
            <person name="Liang C."/>
            <person name="Lipzen A."/>
            <person name="Lutzoni F."/>
            <person name="Magnuson J."/>
            <person name="Mondo S."/>
            <person name="Nolan M."/>
            <person name="Ohm R."/>
            <person name="Pangilinan J."/>
            <person name="Park H.-J."/>
            <person name="Ramirez L."/>
            <person name="Alfaro M."/>
            <person name="Sun H."/>
            <person name="Tritt A."/>
            <person name="Yoshinaga Y."/>
            <person name="Zwiers L.-H."/>
            <person name="Turgeon B."/>
            <person name="Goodwin S."/>
            <person name="Spatafora J."/>
            <person name="Crous P."/>
            <person name="Grigoriev I."/>
        </authorList>
    </citation>
    <scope>NUCLEOTIDE SEQUENCE</scope>
    <source>
        <strain evidence="1">CBS 110217</strain>
    </source>
</reference>
<name>A0A9P4LTV6_9PLEO</name>
<feature type="non-terminal residue" evidence="1">
    <location>
        <position position="1"/>
    </location>
</feature>
<evidence type="ECO:0000313" key="2">
    <source>
        <dbReference type="Proteomes" id="UP000799777"/>
    </source>
</evidence>
<evidence type="ECO:0000313" key="1">
    <source>
        <dbReference type="EMBL" id="KAF2035099.1"/>
    </source>
</evidence>
<dbReference type="Proteomes" id="UP000799777">
    <property type="component" value="Unassembled WGS sequence"/>
</dbReference>
<sequence length="146" mass="17778">DFEDTEWNYCSRSSKVAMERGCIMEPLFYGWMPRQCSWREFSDQWPVFEDRQWYSDVNMTIPIPVEDLWAGRYVHIYTSKYHGEHCLFQWRKLQYAMDQRKEFLDKKTISVHHTSHCADQISQGCEAPNDRNDVELGFYRCRRTIW</sequence>
<dbReference type="InterPro" id="IPR053008">
    <property type="entry name" value="Phomopsin_biosynth_assoc"/>
</dbReference>
<dbReference type="PANTHER" id="PTHR35896:SF3">
    <property type="entry name" value="MAJOR FACILITATOR SUPERFAMILY TRANSPORTER"/>
    <property type="match status" value="1"/>
</dbReference>
<accession>A0A9P4LTV6</accession>
<feature type="non-terminal residue" evidence="1">
    <location>
        <position position="146"/>
    </location>
</feature>
<dbReference type="PANTHER" id="PTHR35896">
    <property type="entry name" value="IG-LIKE DOMAIN-CONTAINING PROTEIN"/>
    <property type="match status" value="1"/>
</dbReference>
<organism evidence="1 2">
    <name type="scientific">Setomelanomma holmii</name>
    <dbReference type="NCBI Taxonomy" id="210430"/>
    <lineage>
        <taxon>Eukaryota</taxon>
        <taxon>Fungi</taxon>
        <taxon>Dikarya</taxon>
        <taxon>Ascomycota</taxon>
        <taxon>Pezizomycotina</taxon>
        <taxon>Dothideomycetes</taxon>
        <taxon>Pleosporomycetidae</taxon>
        <taxon>Pleosporales</taxon>
        <taxon>Pleosporineae</taxon>
        <taxon>Phaeosphaeriaceae</taxon>
        <taxon>Setomelanomma</taxon>
    </lineage>
</organism>
<proteinExistence type="predicted"/>
<protein>
    <submittedName>
        <fullName evidence="1">Uncharacterized protein</fullName>
    </submittedName>
</protein>